<dbReference type="AlphaFoldDB" id="A0A494G957"/>
<proteinExistence type="predicted"/>
<reference evidence="1" key="2">
    <citation type="submission" date="2019-04" db="UniProtKB">
        <authorList>
            <consortium name="EnsemblPlants"/>
        </authorList>
    </citation>
    <scope>IDENTIFICATION</scope>
    <source>
        <strain evidence="1">cv. Heinz 1706</strain>
    </source>
</reference>
<organism evidence="1">
    <name type="scientific">Solanum lycopersicum</name>
    <name type="common">Tomato</name>
    <name type="synonym">Lycopersicon esculentum</name>
    <dbReference type="NCBI Taxonomy" id="4081"/>
    <lineage>
        <taxon>Eukaryota</taxon>
        <taxon>Viridiplantae</taxon>
        <taxon>Streptophyta</taxon>
        <taxon>Embryophyta</taxon>
        <taxon>Tracheophyta</taxon>
        <taxon>Spermatophyta</taxon>
        <taxon>Magnoliopsida</taxon>
        <taxon>eudicotyledons</taxon>
        <taxon>Gunneridae</taxon>
        <taxon>Pentapetalae</taxon>
        <taxon>asterids</taxon>
        <taxon>lamiids</taxon>
        <taxon>Solanales</taxon>
        <taxon>Solanaceae</taxon>
        <taxon>Solanoideae</taxon>
        <taxon>Solaneae</taxon>
        <taxon>Solanum</taxon>
        <taxon>Solanum subgen. Lycopersicon</taxon>
    </lineage>
</organism>
<protein>
    <submittedName>
        <fullName evidence="1">Uncharacterized protein</fullName>
    </submittedName>
</protein>
<dbReference type="PaxDb" id="4081-Solyc00g025520.1.1"/>
<sequence>MSASQICAVSARRLSVPASASSASTFARASRACWAISPDLSSATCPARNTMPFAMTARLRRWF</sequence>
<name>A0A494G957_SOLLC</name>
<evidence type="ECO:0000313" key="1">
    <source>
        <dbReference type="EnsemblPlants" id="Solyc00g025520.1.1.1.CDS"/>
    </source>
</evidence>
<dbReference type="EnsemblPlants" id="Solyc00g025520.1.1">
    <property type="protein sequence ID" value="Solyc00g025520.1.1.1.CDS"/>
    <property type="gene ID" value="Solyc00g025520.1"/>
</dbReference>
<dbReference type="InParanoid" id="A0A494G957"/>
<evidence type="ECO:0000313" key="2">
    <source>
        <dbReference type="Proteomes" id="UP000004994"/>
    </source>
</evidence>
<dbReference type="Gramene" id="Solyc00g025520.1.1">
    <property type="protein sequence ID" value="Solyc00g025520.1.1.1.CDS"/>
    <property type="gene ID" value="Solyc00g025520.1"/>
</dbReference>
<accession>A0A494G957</accession>
<dbReference type="Proteomes" id="UP000004994">
    <property type="component" value="Unassembled WGS sequence"/>
</dbReference>
<reference evidence="1" key="1">
    <citation type="journal article" date="2012" name="Nature">
        <title>The tomato genome sequence provides insights into fleshy fruit evolution.</title>
        <authorList>
            <consortium name="Tomato Genome Consortium"/>
        </authorList>
    </citation>
    <scope>NUCLEOTIDE SEQUENCE [LARGE SCALE GENOMIC DNA]</scope>
    <source>
        <strain evidence="1">cv. Heinz 1706</strain>
    </source>
</reference>
<keyword evidence="2" id="KW-1185">Reference proteome</keyword>